<dbReference type="EMBL" id="UINC01016839">
    <property type="protein sequence ID" value="SVA69801.1"/>
    <property type="molecule type" value="Genomic_DNA"/>
</dbReference>
<protein>
    <submittedName>
        <fullName evidence="1">Uncharacterized protein</fullName>
    </submittedName>
</protein>
<proteinExistence type="predicted"/>
<accession>A0A381XZE4</accession>
<reference evidence="1" key="1">
    <citation type="submission" date="2018-05" db="EMBL/GenBank/DDBJ databases">
        <authorList>
            <person name="Lanie J.A."/>
            <person name="Ng W.-L."/>
            <person name="Kazmierczak K.M."/>
            <person name="Andrzejewski T.M."/>
            <person name="Davidsen T.M."/>
            <person name="Wayne K.J."/>
            <person name="Tettelin H."/>
            <person name="Glass J.I."/>
            <person name="Rusch D."/>
            <person name="Podicherti R."/>
            <person name="Tsui H.-C.T."/>
            <person name="Winkler M.E."/>
        </authorList>
    </citation>
    <scope>NUCLEOTIDE SEQUENCE</scope>
</reference>
<dbReference type="AlphaFoldDB" id="A0A381XZE4"/>
<sequence>MSCLLTRTVRKLSSNKEKITPYHIYIGYRSTELAPTRVPLKQLNTFVLYTEKVLISTFSCVSYAYQLKESDGSSSFCRGGSGFFVLGFEWTENPCVAGSIPARATPS</sequence>
<evidence type="ECO:0000313" key="1">
    <source>
        <dbReference type="EMBL" id="SVA69801.1"/>
    </source>
</evidence>
<organism evidence="1">
    <name type="scientific">marine metagenome</name>
    <dbReference type="NCBI Taxonomy" id="408172"/>
    <lineage>
        <taxon>unclassified sequences</taxon>
        <taxon>metagenomes</taxon>
        <taxon>ecological metagenomes</taxon>
    </lineage>
</organism>
<gene>
    <name evidence="1" type="ORF">METZ01_LOCUS122655</name>
</gene>
<name>A0A381XZE4_9ZZZZ</name>